<protein>
    <submittedName>
        <fullName evidence="2">Uncharacterized protein</fullName>
    </submittedName>
</protein>
<gene>
    <name evidence="2" type="ORF">HY221_00760</name>
</gene>
<organism evidence="2 3">
    <name type="scientific">Candidatus Sungiibacteriota bacterium</name>
    <dbReference type="NCBI Taxonomy" id="2750080"/>
    <lineage>
        <taxon>Bacteria</taxon>
        <taxon>Candidatus Sungiibacteriota</taxon>
    </lineage>
</organism>
<accession>A0A932VR26</accession>
<feature type="compositionally biased region" description="Acidic residues" evidence="1">
    <location>
        <begin position="24"/>
        <end position="38"/>
    </location>
</feature>
<sequence>MSRAKPDNNEMSFGMSDMYGVEVGEEDEDSIAAGDEDATVSADPVSAARRGETGDRRRVQRMRETSPVCGFFPFMSLRSFIVNVR</sequence>
<evidence type="ECO:0000313" key="3">
    <source>
        <dbReference type="Proteomes" id="UP000753196"/>
    </source>
</evidence>
<proteinExistence type="predicted"/>
<dbReference type="EMBL" id="JACQCR010000017">
    <property type="protein sequence ID" value="MBI3630853.1"/>
    <property type="molecule type" value="Genomic_DNA"/>
</dbReference>
<evidence type="ECO:0000256" key="1">
    <source>
        <dbReference type="SAM" id="MobiDB-lite"/>
    </source>
</evidence>
<name>A0A932VR26_9BACT</name>
<feature type="compositionally biased region" description="Basic and acidic residues" evidence="1">
    <location>
        <begin position="49"/>
        <end position="60"/>
    </location>
</feature>
<comment type="caution">
    <text evidence="2">The sequence shown here is derived from an EMBL/GenBank/DDBJ whole genome shotgun (WGS) entry which is preliminary data.</text>
</comment>
<feature type="region of interest" description="Disordered" evidence="1">
    <location>
        <begin position="24"/>
        <end position="60"/>
    </location>
</feature>
<reference evidence="2" key="1">
    <citation type="submission" date="2020-07" db="EMBL/GenBank/DDBJ databases">
        <title>Huge and variable diversity of episymbiotic CPR bacteria and DPANN archaea in groundwater ecosystems.</title>
        <authorList>
            <person name="He C.Y."/>
            <person name="Keren R."/>
            <person name="Whittaker M."/>
            <person name="Farag I.F."/>
            <person name="Doudna J."/>
            <person name="Cate J.H.D."/>
            <person name="Banfield J.F."/>
        </authorList>
    </citation>
    <scope>NUCLEOTIDE SEQUENCE</scope>
    <source>
        <strain evidence="2">NC_groundwater_973_Pr1_S-0.2um_54_13</strain>
    </source>
</reference>
<evidence type="ECO:0000313" key="2">
    <source>
        <dbReference type="EMBL" id="MBI3630853.1"/>
    </source>
</evidence>
<dbReference type="Proteomes" id="UP000753196">
    <property type="component" value="Unassembled WGS sequence"/>
</dbReference>
<dbReference type="AlphaFoldDB" id="A0A932VR26"/>